<evidence type="ECO:0000256" key="4">
    <source>
        <dbReference type="ARBA" id="ARBA00023034"/>
    </source>
</evidence>
<dbReference type="Gene3D" id="3.30.450.70">
    <property type="match status" value="1"/>
</dbReference>
<comment type="subcellular location">
    <subcellularLocation>
        <location evidence="6">Endoplasmic reticulum</location>
    </subcellularLocation>
    <subcellularLocation>
        <location evidence="6">Golgi apparatus</location>
        <location evidence="6">cis-Golgi network</location>
    </subcellularLocation>
</comment>
<reference evidence="7 8" key="1">
    <citation type="submission" date="2024-02" db="EMBL/GenBank/DDBJ databases">
        <authorList>
            <person name="Daric V."/>
            <person name="Darras S."/>
        </authorList>
    </citation>
    <scope>NUCLEOTIDE SEQUENCE [LARGE SCALE GENOMIC DNA]</scope>
</reference>
<keyword evidence="2 6" id="KW-0256">Endoplasmic reticulum</keyword>
<evidence type="ECO:0000256" key="5">
    <source>
        <dbReference type="ARBA" id="ARBA00038167"/>
    </source>
</evidence>
<evidence type="ECO:0000256" key="2">
    <source>
        <dbReference type="ARBA" id="ARBA00022824"/>
    </source>
</evidence>
<dbReference type="SMART" id="SM01399">
    <property type="entry name" value="Sybindin"/>
    <property type="match status" value="1"/>
</dbReference>
<keyword evidence="8" id="KW-1185">Reference proteome</keyword>
<dbReference type="Pfam" id="PF04099">
    <property type="entry name" value="Sybindin"/>
    <property type="match status" value="1"/>
</dbReference>
<dbReference type="EMBL" id="CAWYQH010000174">
    <property type="protein sequence ID" value="CAK8698505.1"/>
    <property type="molecule type" value="Genomic_DNA"/>
</dbReference>
<comment type="caution">
    <text evidence="7">The sequence shown here is derived from an EMBL/GenBank/DDBJ whole genome shotgun (WGS) entry which is preliminary data.</text>
</comment>
<dbReference type="CDD" id="cd14855">
    <property type="entry name" value="TRAPPC1_MUM2"/>
    <property type="match status" value="1"/>
</dbReference>
<keyword evidence="1 6" id="KW-0813">Transport</keyword>
<protein>
    <recommendedName>
        <fullName evidence="6">Trafficking protein particle complex subunit</fullName>
    </recommendedName>
</protein>
<dbReference type="PANTHER" id="PTHR23249">
    <property type="entry name" value="TRAFFICKING PROTEIN PARTICLE COMPLEX SUBUNIT"/>
    <property type="match status" value="1"/>
</dbReference>
<dbReference type="Proteomes" id="UP001642483">
    <property type="component" value="Unassembled WGS sequence"/>
</dbReference>
<evidence type="ECO:0000313" key="8">
    <source>
        <dbReference type="Proteomes" id="UP001642483"/>
    </source>
</evidence>
<accession>A0ABP0H7J6</accession>
<evidence type="ECO:0000256" key="6">
    <source>
        <dbReference type="RuleBase" id="RU366065"/>
    </source>
</evidence>
<sequence>MTVFLLHIYDRNGNSLYEKEWCRRKKSNLTKEEEKKLMFGMLHSIKSFVSKLSPKDSKEGFLSYTTSQYKLHFYESPTRLKFVVMTDINVGNIRETLKKIYSSIYVAYIARNPMCDLAEPINCKLFESRLETFMKGLSFFEDSKE</sequence>
<comment type="similarity">
    <text evidence="5">Belongs to the TRAPP small subunits family. BET5 subfamily.</text>
</comment>
<comment type="subunit">
    <text evidence="6">Part of the multisubunit transport protein particle (TRAPP) complex.</text>
</comment>
<evidence type="ECO:0000313" key="7">
    <source>
        <dbReference type="EMBL" id="CAK8698505.1"/>
    </source>
</evidence>
<name>A0ABP0H7J6_CLALP</name>
<keyword evidence="4 6" id="KW-0333">Golgi apparatus</keyword>
<keyword evidence="3 6" id="KW-0931">ER-Golgi transport</keyword>
<organism evidence="7 8">
    <name type="scientific">Clavelina lepadiformis</name>
    <name type="common">Light-bulb sea squirt</name>
    <name type="synonym">Ascidia lepadiformis</name>
    <dbReference type="NCBI Taxonomy" id="159417"/>
    <lineage>
        <taxon>Eukaryota</taxon>
        <taxon>Metazoa</taxon>
        <taxon>Chordata</taxon>
        <taxon>Tunicata</taxon>
        <taxon>Ascidiacea</taxon>
        <taxon>Aplousobranchia</taxon>
        <taxon>Clavelinidae</taxon>
        <taxon>Clavelina</taxon>
    </lineage>
</organism>
<gene>
    <name evidence="7" type="ORF">CVLEPA_LOCUS31940</name>
</gene>
<dbReference type="SUPFAM" id="SSF64356">
    <property type="entry name" value="SNARE-like"/>
    <property type="match status" value="1"/>
</dbReference>
<evidence type="ECO:0000256" key="1">
    <source>
        <dbReference type="ARBA" id="ARBA00022448"/>
    </source>
</evidence>
<dbReference type="InterPro" id="IPR011012">
    <property type="entry name" value="Longin-like_dom_sf"/>
</dbReference>
<proteinExistence type="inferred from homology"/>
<dbReference type="PANTHER" id="PTHR23249:SF16">
    <property type="entry name" value="TRAFFICKING PROTEIN PARTICLE COMPLEX SUBUNIT 1"/>
    <property type="match status" value="1"/>
</dbReference>
<dbReference type="InterPro" id="IPR007233">
    <property type="entry name" value="TRAPPC"/>
</dbReference>
<evidence type="ECO:0000256" key="3">
    <source>
        <dbReference type="ARBA" id="ARBA00022892"/>
    </source>
</evidence>